<dbReference type="GeneID" id="26647337"/>
<dbReference type="EMBL" id="KT381880">
    <property type="protein sequence ID" value="ALF01841.1"/>
    <property type="molecule type" value="Genomic_DNA"/>
</dbReference>
<name>A0A0M4QW73_9CAUD</name>
<dbReference type="Proteomes" id="UP000201970">
    <property type="component" value="Segment"/>
</dbReference>
<accession>A0A0M4QW73</accession>
<gene>
    <name evidence="1" type="ORF">CPT_Margaery152</name>
</gene>
<organism evidence="1 2">
    <name type="scientific">Citrobacter phage Margaery</name>
    <dbReference type="NCBI Taxonomy" id="1701810"/>
    <lineage>
        <taxon>Viruses</taxon>
        <taxon>Duplodnaviria</taxon>
        <taxon>Heunggongvirae</taxon>
        <taxon>Uroviricota</taxon>
        <taxon>Caudoviricetes</taxon>
        <taxon>Pantevenvirales</taxon>
        <taxon>Straboviridae</taxon>
        <taxon>Pseudotevenvirus</taxon>
        <taxon>Pseudotevenvirus margaery</taxon>
    </lineage>
</organism>
<evidence type="ECO:0000313" key="1">
    <source>
        <dbReference type="EMBL" id="ALF01841.1"/>
    </source>
</evidence>
<proteinExistence type="predicted"/>
<evidence type="ECO:0000313" key="2">
    <source>
        <dbReference type="Proteomes" id="UP000201970"/>
    </source>
</evidence>
<dbReference type="KEGG" id="vg:26647337"/>
<dbReference type="RefSeq" id="YP_009194967.1">
    <property type="nucleotide sequence ID" value="NC_028755.1"/>
</dbReference>
<keyword evidence="2" id="KW-1185">Reference proteome</keyword>
<sequence>MVQVVSITPKQTTCCCGAVLSYTAQDIKEKVSTDYTGGRDVYRVIQCPVCNKDVVV</sequence>
<protein>
    <submittedName>
        <fullName evidence="1">Uncharacterized protein</fullName>
    </submittedName>
</protein>
<reference evidence="1 2" key="1">
    <citation type="submission" date="2015-08" db="EMBL/GenBank/DDBJ databases">
        <title>The Complete Genome of Citrobacter freundii Myophage Margaery.</title>
        <authorList>
            <person name="Yi D."/>
            <person name="Cadungog J.N."/>
            <person name="Cahill J.L."/>
            <person name="Rasche E.S."/>
            <person name="Everett G.F.K."/>
        </authorList>
    </citation>
    <scope>NUCLEOTIDE SEQUENCE [LARGE SCALE GENOMIC DNA]</scope>
</reference>